<feature type="transmembrane region" description="Helical" evidence="1">
    <location>
        <begin position="38"/>
        <end position="63"/>
    </location>
</feature>
<protein>
    <submittedName>
        <fullName evidence="2">DUF3098 domain-containing protein</fullName>
    </submittedName>
</protein>
<organism evidence="2 3">
    <name type="scientific">Rapidithrix thailandica</name>
    <dbReference type="NCBI Taxonomy" id="413964"/>
    <lineage>
        <taxon>Bacteria</taxon>
        <taxon>Pseudomonadati</taxon>
        <taxon>Bacteroidota</taxon>
        <taxon>Cytophagia</taxon>
        <taxon>Cytophagales</taxon>
        <taxon>Flammeovirgaceae</taxon>
        <taxon>Rapidithrix</taxon>
    </lineage>
</organism>
<keyword evidence="1" id="KW-1133">Transmembrane helix</keyword>
<feature type="transmembrane region" description="Helical" evidence="1">
    <location>
        <begin position="12"/>
        <end position="32"/>
    </location>
</feature>
<dbReference type="EMBL" id="JBDKWZ010000022">
    <property type="protein sequence ID" value="MEN7551418.1"/>
    <property type="molecule type" value="Genomic_DNA"/>
</dbReference>
<keyword evidence="1" id="KW-0812">Transmembrane</keyword>
<name>A0AAW9SJS8_9BACT</name>
<dbReference type="InterPro" id="IPR021448">
    <property type="entry name" value="DUF3098"/>
</dbReference>
<evidence type="ECO:0000313" key="2">
    <source>
        <dbReference type="EMBL" id="MEN7551418.1"/>
    </source>
</evidence>
<accession>A0AAW9SJS8</accession>
<proteinExistence type="predicted"/>
<keyword evidence="3" id="KW-1185">Reference proteome</keyword>
<gene>
    <name evidence="2" type="ORF">AAG747_26110</name>
</gene>
<keyword evidence="1" id="KW-0472">Membrane</keyword>
<evidence type="ECO:0000256" key="1">
    <source>
        <dbReference type="SAM" id="Phobius"/>
    </source>
</evidence>
<dbReference type="AlphaFoldDB" id="A0AAW9SJS8"/>
<dbReference type="RefSeq" id="WP_346824199.1">
    <property type="nucleotide sequence ID" value="NZ_JBDKWZ010000022.1"/>
</dbReference>
<sequence length="68" mass="7460">MENNKLPFGSENYKYMLIGLVILGLGFIIMTLDSEPHGFGFLGITLGPLVVLLGFAVQFFAILQKPKS</sequence>
<dbReference type="Proteomes" id="UP001403385">
    <property type="component" value="Unassembled WGS sequence"/>
</dbReference>
<reference evidence="2 3" key="1">
    <citation type="submission" date="2024-04" db="EMBL/GenBank/DDBJ databases">
        <title>Novel genus in family Flammeovirgaceae.</title>
        <authorList>
            <person name="Nguyen T.H."/>
            <person name="Vuong T.Q."/>
            <person name="Le H."/>
            <person name="Kim S.-G."/>
        </authorList>
    </citation>
    <scope>NUCLEOTIDE SEQUENCE [LARGE SCALE GENOMIC DNA]</scope>
    <source>
        <strain evidence="2 3">JCM 23209</strain>
    </source>
</reference>
<evidence type="ECO:0000313" key="3">
    <source>
        <dbReference type="Proteomes" id="UP001403385"/>
    </source>
</evidence>
<dbReference type="Pfam" id="PF11297">
    <property type="entry name" value="DUF3098"/>
    <property type="match status" value="1"/>
</dbReference>
<comment type="caution">
    <text evidence="2">The sequence shown here is derived from an EMBL/GenBank/DDBJ whole genome shotgun (WGS) entry which is preliminary data.</text>
</comment>